<dbReference type="EMBL" id="PSQE01000003">
    <property type="protein sequence ID" value="RHN66983.1"/>
    <property type="molecule type" value="Genomic_DNA"/>
</dbReference>
<sequence>MDKSWISNKSITKEEYIRGVLSFMDFAFANSSENGKIFCPCKKCVNCYKRTRMDVYEHVINHGFLKGYIHWIFHGEKENPSNPLCASEVEHGFDHDMDALIHDAFPMHTNSDNDDDAYTNIEDRGSEAFTNNHNAQQSEEDDNSKKFFKLLKEAEQNLYPGCKFSKLSFIVHLYHLKCMNGWTDKSFSMLLELLSDAFPEENTLPKSFYETKKIISGLGLSYEKIHVCPNECILYWRDLAHLNVCSKCGLSRWKVNSDDVEGRKKIPLKVLRWFPLKARLQRLFMSSKTASFMTWHKDNRSKDGLMRHPADSFAWKDFDRRYSDFSRDARNVRLGLASDGFNPFKTMTISHSTWPVVLIPYNLPPWMCMKQPNFILSLLIPGPKGPGNNIDVYMQPLIEELKELWEIGVRTFDACKRESFQMRAAIMWTINDFPAYANLSGWSTKGRYACPCCGFDTTSKWLRYSRKFCYMCNRRWLEPGHKWRYNKGHFDGNQEFRAPPELPNGTIALKQMEEHGIGTPSPWKKKCILFTLPYWEYNVLRHNLDVMHIEKNVCDNIIGTLLHLERKSKDNDKARYDLIDMNIRSQLHPRIHQCNGKKYLPRACYQMTSKEKESFLEVLKNLKAPDEYLSSIPRCVQVKQRKISGLKSYDNHLLMQEFLPIAMKGCLPDKVTKVISELCNFFKELCGKVLNEHNLEDLEHRVAKTLCQLEKIFPPSFFTVMVHLVIHLAYEAKVAGPVHYRWMYPVERFLFTLKSFVRNRAHPEGSIAESYIAYEGLIFCSRYLPGVETRFNRPSRNDDSFFVENSSLFNPRGRPLGRKSHIGFKVKKRRRVSRVSLDKKTLIQAHRYVLFNNNNVDPFQREHIDLIKRQNRNRRLSPYELDRIHCQTFSDWFRERVARLEEQGSVIVTDEIKWLARGPLEIVRNYSGYIVNGVRFHTKKRERCLKTQNSGICVTVKTRSYASSRDKHPKEGEINYYGALTDIVQLDYAGKYKVVLFKCDWVDINRGCSIDNLGLPLVNFNYLQHTGNDICDDPFIFASQAKKVFYVENKRQKDWFVVVHAKVRDVYDLGDLQSNAIDNGNEQVLEEINDNDLIRPEADDSDDIIEVQINMEDIPRSDIPQNDEDCDTGDDTSTMGRRRKLKVVQTDGPSLEKEQSVDSSNEVNKEGSHSETHCEKKTRGYTHMLDVWDMPDGEFILIEVDSLGNPMGWEGKTLLNAIGSLVRRHQCAPINHISWKDMLETDITNMFDLIKVFVEFLKFYFHLFIVIFYYFTKCLTIWLFNK</sequence>
<accession>A0A396IR65</accession>
<dbReference type="PANTHER" id="PTHR48258:SF15">
    <property type="entry name" value="OS02G0543900 PROTEIN"/>
    <property type="match status" value="1"/>
</dbReference>
<feature type="domain" description="DUF4216" evidence="3">
    <location>
        <begin position="985"/>
        <end position="1058"/>
    </location>
</feature>
<dbReference type="Gramene" id="rna15110">
    <property type="protein sequence ID" value="RHN66983.1"/>
    <property type="gene ID" value="gene15110"/>
</dbReference>
<dbReference type="InterPro" id="IPR025312">
    <property type="entry name" value="DUF4216"/>
</dbReference>
<feature type="transmembrane region" description="Helical" evidence="2">
    <location>
        <begin position="1259"/>
        <end position="1280"/>
    </location>
</feature>
<dbReference type="PANTHER" id="PTHR48258">
    <property type="entry name" value="DUF4218 DOMAIN-CONTAINING PROTEIN-RELATED"/>
    <property type="match status" value="1"/>
</dbReference>
<dbReference type="Pfam" id="PF13963">
    <property type="entry name" value="Transpos_assoc"/>
    <property type="match status" value="1"/>
</dbReference>
<keyword evidence="2" id="KW-0472">Membrane</keyword>
<evidence type="ECO:0000256" key="1">
    <source>
        <dbReference type="SAM" id="MobiDB-lite"/>
    </source>
</evidence>
<protein>
    <submittedName>
        <fullName evidence="6">Putative Transposase-associated domain-containing protein</fullName>
    </submittedName>
</protein>
<feature type="region of interest" description="Disordered" evidence="1">
    <location>
        <begin position="1112"/>
        <end position="1175"/>
    </location>
</feature>
<evidence type="ECO:0000259" key="3">
    <source>
        <dbReference type="Pfam" id="PF13952"/>
    </source>
</evidence>
<dbReference type="InterPro" id="IPR029480">
    <property type="entry name" value="Transpos_assoc"/>
</dbReference>
<evidence type="ECO:0000259" key="5">
    <source>
        <dbReference type="Pfam" id="PF13963"/>
    </source>
</evidence>
<dbReference type="Pfam" id="PF13952">
    <property type="entry name" value="DUF4216"/>
    <property type="match status" value="1"/>
</dbReference>
<organism evidence="6">
    <name type="scientific">Medicago truncatula</name>
    <name type="common">Barrel medic</name>
    <name type="synonym">Medicago tribuloides</name>
    <dbReference type="NCBI Taxonomy" id="3880"/>
    <lineage>
        <taxon>Eukaryota</taxon>
        <taxon>Viridiplantae</taxon>
        <taxon>Streptophyta</taxon>
        <taxon>Embryophyta</taxon>
        <taxon>Tracheophyta</taxon>
        <taxon>Spermatophyta</taxon>
        <taxon>Magnoliopsida</taxon>
        <taxon>eudicotyledons</taxon>
        <taxon>Gunneridae</taxon>
        <taxon>Pentapetalae</taxon>
        <taxon>rosids</taxon>
        <taxon>fabids</taxon>
        <taxon>Fabales</taxon>
        <taxon>Fabaceae</taxon>
        <taxon>Papilionoideae</taxon>
        <taxon>50 kb inversion clade</taxon>
        <taxon>NPAAA clade</taxon>
        <taxon>Hologalegina</taxon>
        <taxon>IRL clade</taxon>
        <taxon>Trifolieae</taxon>
        <taxon>Medicago</taxon>
    </lineage>
</organism>
<keyword evidence="2" id="KW-0812">Transmembrane</keyword>
<evidence type="ECO:0000259" key="4">
    <source>
        <dbReference type="Pfam" id="PF13960"/>
    </source>
</evidence>
<dbReference type="InterPro" id="IPR025452">
    <property type="entry name" value="DUF4218"/>
</dbReference>
<comment type="caution">
    <text evidence="6">The sequence shown here is derived from an EMBL/GenBank/DDBJ whole genome shotgun (WGS) entry which is preliminary data.</text>
</comment>
<dbReference type="Pfam" id="PF02992">
    <property type="entry name" value="Transposase_21"/>
    <property type="match status" value="1"/>
</dbReference>
<evidence type="ECO:0000256" key="2">
    <source>
        <dbReference type="SAM" id="Phobius"/>
    </source>
</evidence>
<evidence type="ECO:0000313" key="6">
    <source>
        <dbReference type="EMBL" id="RHN66983.1"/>
    </source>
</evidence>
<reference evidence="6" key="1">
    <citation type="journal article" date="2018" name="Nat. Plants">
        <title>Whole-genome landscape of Medicago truncatula symbiotic genes.</title>
        <authorList>
            <person name="Pecrix Y."/>
            <person name="Gamas P."/>
            <person name="Carrere S."/>
        </authorList>
    </citation>
    <scope>NUCLEOTIDE SEQUENCE</scope>
    <source>
        <tissue evidence="6">Leaves</tissue>
    </source>
</reference>
<feature type="domain" description="Transposase-associated" evidence="5">
    <location>
        <begin position="3"/>
        <end position="76"/>
    </location>
</feature>
<dbReference type="InterPro" id="IPR004242">
    <property type="entry name" value="Transposase_21"/>
</dbReference>
<gene>
    <name evidence="6" type="ORF">MtrunA17_Chr3g0097741</name>
</gene>
<dbReference type="Proteomes" id="UP000265566">
    <property type="component" value="Chromosome 3"/>
</dbReference>
<keyword evidence="2" id="KW-1133">Transmembrane helix</keyword>
<proteinExistence type="predicted"/>
<feature type="compositionally biased region" description="Acidic residues" evidence="1">
    <location>
        <begin position="1121"/>
        <end position="1130"/>
    </location>
</feature>
<dbReference type="Pfam" id="PF13960">
    <property type="entry name" value="DUF4218"/>
    <property type="match status" value="1"/>
</dbReference>
<feature type="compositionally biased region" description="Basic and acidic residues" evidence="1">
    <location>
        <begin position="1163"/>
        <end position="1175"/>
    </location>
</feature>
<feature type="domain" description="DUF4218" evidence="4">
    <location>
        <begin position="685"/>
        <end position="797"/>
    </location>
</feature>
<name>A0A396IR65_MEDTR</name>